<comment type="caution">
    <text evidence="1">The sequence shown here is derived from an EMBL/GenBank/DDBJ whole genome shotgun (WGS) entry which is preliminary data.</text>
</comment>
<evidence type="ECO:0000313" key="2">
    <source>
        <dbReference type="Proteomes" id="UP001575105"/>
    </source>
</evidence>
<reference evidence="1 2" key="1">
    <citation type="submission" date="2024-08" db="EMBL/GenBank/DDBJ databases">
        <title>Whole-genome sequencing of halo(alkali)philic microorganisms from hypersaline lakes.</title>
        <authorList>
            <person name="Sorokin D.Y."/>
            <person name="Merkel A.Y."/>
            <person name="Messina E."/>
            <person name="Yakimov M."/>
        </authorList>
    </citation>
    <scope>NUCLEOTIDE SEQUENCE [LARGE SCALE GENOMIC DNA]</scope>
    <source>
        <strain evidence="1 2">AB-hyl4</strain>
    </source>
</reference>
<protein>
    <recommendedName>
        <fullName evidence="3">DUF4177 domain-containing protein</fullName>
    </recommendedName>
</protein>
<dbReference type="EMBL" id="JBGUBD010000002">
    <property type="protein sequence ID" value="MFA9477252.1"/>
    <property type="molecule type" value="Genomic_DNA"/>
</dbReference>
<keyword evidence="2" id="KW-1185">Reference proteome</keyword>
<evidence type="ECO:0008006" key="3">
    <source>
        <dbReference type="Google" id="ProtNLM"/>
    </source>
</evidence>
<organism evidence="1 2">
    <name type="scientific">Natronomicrosphaera hydrolytica</name>
    <dbReference type="NCBI Taxonomy" id="3242702"/>
    <lineage>
        <taxon>Bacteria</taxon>
        <taxon>Pseudomonadati</taxon>
        <taxon>Planctomycetota</taxon>
        <taxon>Phycisphaerae</taxon>
        <taxon>Phycisphaerales</taxon>
        <taxon>Phycisphaeraceae</taxon>
        <taxon>Natronomicrosphaera</taxon>
    </lineage>
</organism>
<gene>
    <name evidence="1" type="ORF">ACERK3_02975</name>
</gene>
<evidence type="ECO:0000313" key="1">
    <source>
        <dbReference type="EMBL" id="MFA9477252.1"/>
    </source>
</evidence>
<sequence>MRHAAGVMLLVVIGMLGTWYATANADEAADAPRWAYKVVAFHHVLDEDFSFRGRDEEYQQLEEHLSRLGEEGWELVTTDETMLIFKRPLR</sequence>
<proteinExistence type="predicted"/>
<accession>A0ABV4U319</accession>
<dbReference type="Proteomes" id="UP001575105">
    <property type="component" value="Unassembled WGS sequence"/>
</dbReference>
<dbReference type="RefSeq" id="WP_425344177.1">
    <property type="nucleotide sequence ID" value="NZ_JBGUBD010000002.1"/>
</dbReference>
<name>A0ABV4U319_9BACT</name>